<dbReference type="STRING" id="474960.SAMN05216180_0098"/>
<keyword evidence="2" id="KW-0813">Transport</keyword>
<comment type="subcellular location">
    <subcellularLocation>
        <location evidence="1">Membrane</location>
        <topology evidence="1">Multi-pass membrane protein</topology>
    </subcellularLocation>
</comment>
<dbReference type="PANTHER" id="PTHR42948:SF1">
    <property type="entry name" value="TRANSPORTER"/>
    <property type="match status" value="1"/>
</dbReference>
<evidence type="ECO:0000256" key="1">
    <source>
        <dbReference type="ARBA" id="ARBA00004141"/>
    </source>
</evidence>
<keyword evidence="8" id="KW-1185">Reference proteome</keyword>
<evidence type="ECO:0000256" key="5">
    <source>
        <dbReference type="ARBA" id="ARBA00023136"/>
    </source>
</evidence>
<dbReference type="Proteomes" id="UP000199158">
    <property type="component" value="Unassembled WGS sequence"/>
</dbReference>
<dbReference type="NCBIfam" id="NF037979">
    <property type="entry name" value="Na_transp"/>
    <property type="match status" value="1"/>
</dbReference>
<feature type="transmembrane region" description="Helical" evidence="6">
    <location>
        <begin position="184"/>
        <end position="204"/>
    </location>
</feature>
<dbReference type="RefSeq" id="WP_170162798.1">
    <property type="nucleotide sequence ID" value="NZ_FOCG01000001.1"/>
</dbReference>
<organism evidence="7 8">
    <name type="scientific">Hydrogenoanaerobacterium saccharovorans</name>
    <dbReference type="NCBI Taxonomy" id="474960"/>
    <lineage>
        <taxon>Bacteria</taxon>
        <taxon>Bacillati</taxon>
        <taxon>Bacillota</taxon>
        <taxon>Clostridia</taxon>
        <taxon>Eubacteriales</taxon>
        <taxon>Oscillospiraceae</taxon>
        <taxon>Hydrogenoanaerobacterium</taxon>
    </lineage>
</organism>
<accession>A0A1H7YLD9</accession>
<evidence type="ECO:0000313" key="7">
    <source>
        <dbReference type="EMBL" id="SEM46644.1"/>
    </source>
</evidence>
<dbReference type="EMBL" id="FOCG01000001">
    <property type="protein sequence ID" value="SEM46644.1"/>
    <property type="molecule type" value="Genomic_DNA"/>
</dbReference>
<keyword evidence="4 6" id="KW-1133">Transmembrane helix</keyword>
<gene>
    <name evidence="7" type="ORF">SAMN05216180_0098</name>
</gene>
<name>A0A1H7YLD9_9FIRM</name>
<dbReference type="InterPro" id="IPR037272">
    <property type="entry name" value="SNS_sf"/>
</dbReference>
<reference evidence="7 8" key="1">
    <citation type="submission" date="2016-10" db="EMBL/GenBank/DDBJ databases">
        <authorList>
            <person name="de Groot N.N."/>
        </authorList>
    </citation>
    <scope>NUCLEOTIDE SEQUENCE [LARGE SCALE GENOMIC DNA]</scope>
    <source>
        <strain evidence="7 8">CGMCC 1.5070</strain>
    </source>
</reference>
<dbReference type="PROSITE" id="PS50267">
    <property type="entry name" value="NA_NEUROTRAN_SYMP_3"/>
    <property type="match status" value="1"/>
</dbReference>
<feature type="transmembrane region" description="Helical" evidence="6">
    <location>
        <begin position="348"/>
        <end position="365"/>
    </location>
</feature>
<keyword evidence="3 6" id="KW-0812">Transmembrane</keyword>
<feature type="transmembrane region" description="Helical" evidence="6">
    <location>
        <begin position="20"/>
        <end position="40"/>
    </location>
</feature>
<dbReference type="SUPFAM" id="SSF161070">
    <property type="entry name" value="SNF-like"/>
    <property type="match status" value="1"/>
</dbReference>
<evidence type="ECO:0000256" key="2">
    <source>
        <dbReference type="ARBA" id="ARBA00022448"/>
    </source>
</evidence>
<dbReference type="Pfam" id="PF00209">
    <property type="entry name" value="SNF"/>
    <property type="match status" value="2"/>
</dbReference>
<feature type="transmembrane region" description="Helical" evidence="6">
    <location>
        <begin position="377"/>
        <end position="398"/>
    </location>
</feature>
<feature type="transmembrane region" description="Helical" evidence="6">
    <location>
        <begin position="153"/>
        <end position="172"/>
    </location>
</feature>
<feature type="transmembrane region" description="Helical" evidence="6">
    <location>
        <begin position="98"/>
        <end position="123"/>
    </location>
</feature>
<proteinExistence type="predicted"/>
<dbReference type="PANTHER" id="PTHR42948">
    <property type="entry name" value="TRANSPORTER"/>
    <property type="match status" value="1"/>
</dbReference>
<dbReference type="CDD" id="cd10336">
    <property type="entry name" value="SLC6sbd_Tyt1-Like"/>
    <property type="match status" value="1"/>
</dbReference>
<dbReference type="InterPro" id="IPR000175">
    <property type="entry name" value="Na/ntran_symport"/>
</dbReference>
<dbReference type="InterPro" id="IPR047218">
    <property type="entry name" value="YocR/YhdH-like"/>
</dbReference>
<feature type="transmembrane region" description="Helical" evidence="6">
    <location>
        <begin position="418"/>
        <end position="444"/>
    </location>
</feature>
<feature type="transmembrane region" description="Helical" evidence="6">
    <location>
        <begin position="311"/>
        <end position="336"/>
    </location>
</feature>
<evidence type="ECO:0000313" key="8">
    <source>
        <dbReference type="Proteomes" id="UP000199158"/>
    </source>
</evidence>
<keyword evidence="5 6" id="KW-0472">Membrane</keyword>
<evidence type="ECO:0000256" key="4">
    <source>
        <dbReference type="ARBA" id="ARBA00022989"/>
    </source>
</evidence>
<feature type="transmembrane region" description="Helical" evidence="6">
    <location>
        <begin position="224"/>
        <end position="249"/>
    </location>
</feature>
<dbReference type="PRINTS" id="PR00176">
    <property type="entry name" value="NANEUSMPORT"/>
</dbReference>
<evidence type="ECO:0000256" key="6">
    <source>
        <dbReference type="SAM" id="Phobius"/>
    </source>
</evidence>
<dbReference type="AlphaFoldDB" id="A0A1H7YLD9"/>
<feature type="transmembrane region" description="Helical" evidence="6">
    <location>
        <begin position="46"/>
        <end position="67"/>
    </location>
</feature>
<dbReference type="GO" id="GO:0016020">
    <property type="term" value="C:membrane"/>
    <property type="evidence" value="ECO:0007669"/>
    <property type="project" value="UniProtKB-SubCell"/>
</dbReference>
<sequence length="445" mass="48195">MGQNKNLKPKLENSNFNSKIGFILASVGSAVGMGNIWMFPYRLGSYGGAAFLIPYFLFVILFGIVGLSGEFGLGRLTGTGPIGSYDYAMKTRGKKGGAFFGAIPLFGSLGIAIGYAIIVGWVLRTIWGSLSGSLFTTDSAEYFSQMTGAFGSVPWHFAVIALTVIILLGGVLQGIEKVNKIMMPTFFILFLIIAVRVAFLPGSIEGYQYLLVPKWEFLLKPMTWIMAMGQAFFSLSITGSGMIIYGSYLSKKEDIPFSAGMTAFLDTCAALLSGFAIIPAVFAFGMDPKSGPPLMFITLPKVFSQMPMGKLFATLFFISVLFAGITSLVNMFEVCAEAAQKKLKLRRTPAVLLVGALVFAVGVFIEYEPYMGAWMDAITVYVVPFGALLGAIMIYWVLGTQKINQELNLGRKKPIGKVFNFFGKYVYIILAAAVFILGIVYGGIG</sequence>
<evidence type="ECO:0000256" key="3">
    <source>
        <dbReference type="ARBA" id="ARBA00022692"/>
    </source>
</evidence>
<protein>
    <submittedName>
        <fullName evidence="7">Neurotransmitter:Na+ symporter, NSS family</fullName>
    </submittedName>
</protein>
<feature type="transmembrane region" description="Helical" evidence="6">
    <location>
        <begin position="261"/>
        <end position="286"/>
    </location>
</feature>